<dbReference type="Proteomes" id="UP001172457">
    <property type="component" value="Chromosome 1"/>
</dbReference>
<dbReference type="EMBL" id="JARYMX010000001">
    <property type="protein sequence ID" value="KAJ9568076.1"/>
    <property type="molecule type" value="Genomic_DNA"/>
</dbReference>
<evidence type="ECO:0000256" key="1">
    <source>
        <dbReference type="SAM" id="MobiDB-lite"/>
    </source>
</evidence>
<proteinExistence type="predicted"/>
<keyword evidence="3" id="KW-1185">Reference proteome</keyword>
<evidence type="ECO:0000313" key="2">
    <source>
        <dbReference type="EMBL" id="KAJ9568076.1"/>
    </source>
</evidence>
<gene>
    <name evidence="2" type="ORF">OSB04_004042</name>
</gene>
<name>A0AA38U6H8_9ASTR</name>
<evidence type="ECO:0000313" key="3">
    <source>
        <dbReference type="Proteomes" id="UP001172457"/>
    </source>
</evidence>
<dbReference type="AlphaFoldDB" id="A0AA38U6H8"/>
<protein>
    <submittedName>
        <fullName evidence="2">Uncharacterized protein</fullName>
    </submittedName>
</protein>
<reference evidence="2" key="1">
    <citation type="submission" date="2023-03" db="EMBL/GenBank/DDBJ databases">
        <title>Chromosome-scale reference genome and RAD-based genetic map of yellow starthistle (Centaurea solstitialis) reveal putative structural variation and QTLs associated with invader traits.</title>
        <authorList>
            <person name="Reatini B."/>
            <person name="Cang F.A."/>
            <person name="Jiang Q."/>
            <person name="Mckibben M.T.W."/>
            <person name="Barker M.S."/>
            <person name="Rieseberg L.H."/>
            <person name="Dlugosch K.M."/>
        </authorList>
    </citation>
    <scope>NUCLEOTIDE SEQUENCE</scope>
    <source>
        <strain evidence="2">CAN-66</strain>
        <tissue evidence="2">Leaf</tissue>
    </source>
</reference>
<organism evidence="2 3">
    <name type="scientific">Centaurea solstitialis</name>
    <name type="common">yellow star-thistle</name>
    <dbReference type="NCBI Taxonomy" id="347529"/>
    <lineage>
        <taxon>Eukaryota</taxon>
        <taxon>Viridiplantae</taxon>
        <taxon>Streptophyta</taxon>
        <taxon>Embryophyta</taxon>
        <taxon>Tracheophyta</taxon>
        <taxon>Spermatophyta</taxon>
        <taxon>Magnoliopsida</taxon>
        <taxon>eudicotyledons</taxon>
        <taxon>Gunneridae</taxon>
        <taxon>Pentapetalae</taxon>
        <taxon>asterids</taxon>
        <taxon>campanulids</taxon>
        <taxon>Asterales</taxon>
        <taxon>Asteraceae</taxon>
        <taxon>Carduoideae</taxon>
        <taxon>Cardueae</taxon>
        <taxon>Centaureinae</taxon>
        <taxon>Centaurea</taxon>
    </lineage>
</organism>
<sequence>MGRSQELDHDNVEAEISTDLIGGIEPRMGIHKIQQEELDYDSDGSGISKQWGPNGDFSEDDGVPVPTRIPEDLIEEGIPTQLQDDLVAIMEEFRRLDVGGTGYIIVQSGGYAQRNRWVERAEPAGHGGFSGYRCATLELGGLKENRLVEAAPFMCIVRNSQ</sequence>
<accession>A0AA38U6H8</accession>
<feature type="region of interest" description="Disordered" evidence="1">
    <location>
        <begin position="39"/>
        <end position="67"/>
    </location>
</feature>
<comment type="caution">
    <text evidence="2">The sequence shown here is derived from an EMBL/GenBank/DDBJ whole genome shotgun (WGS) entry which is preliminary data.</text>
</comment>